<sequence>MGWKKEFKKLKKEFNKSSSVFDYSDGVSSIIAWERSMMNASYWSSDNLLEQIEFYNKEIKNALSVQKLPDDFEPYDWRFGRFELFEYFYSMPAVSLFAKFYEYLSTRLDAYSATVIIMALTKFTYYTTTKFWKVFNFTFSNKDINDEPLKRLFDLMQRTATEIIDGIVEKSIRLVNSRKLDPYKNHLIIEEIIDLGDENTYHWSKMLDQAVDLAIETYMFQSNYGTGTSSTKFRSSFFEEEPEDFDDFFEKTKTIVFYDEVNEAFSYFGLTKLSKPEEFKKIYRKFAKQFHPDVNQEPYAAVEMKKINVFKTIIEQYFEKYEII</sequence>
<dbReference type="Gene3D" id="1.10.287.110">
    <property type="entry name" value="DnaJ domain"/>
    <property type="match status" value="1"/>
</dbReference>
<dbReference type="CDD" id="cd06257">
    <property type="entry name" value="DnaJ"/>
    <property type="match status" value="1"/>
</dbReference>
<dbReference type="SUPFAM" id="SSF46565">
    <property type="entry name" value="Chaperone J-domain"/>
    <property type="match status" value="1"/>
</dbReference>
<evidence type="ECO:0000313" key="2">
    <source>
        <dbReference type="EMBL" id="AKX34526.1"/>
    </source>
</evidence>
<dbReference type="STRING" id="216942.SLITO_v1c09150"/>
<dbReference type="EMBL" id="CP012357">
    <property type="protein sequence ID" value="AKX34526.1"/>
    <property type="molecule type" value="Genomic_DNA"/>
</dbReference>
<dbReference type="PRINTS" id="PR00625">
    <property type="entry name" value="JDOMAIN"/>
</dbReference>
<protein>
    <recommendedName>
        <fullName evidence="1">J domain-containing protein</fullName>
    </recommendedName>
</protein>
<accession>A0A0K1W2X2</accession>
<feature type="domain" description="J" evidence="1">
    <location>
        <begin position="263"/>
        <end position="324"/>
    </location>
</feature>
<dbReference type="OrthoDB" id="9779889at2"/>
<dbReference type="InterPro" id="IPR036869">
    <property type="entry name" value="J_dom_sf"/>
</dbReference>
<dbReference type="RefSeq" id="WP_075058615.1">
    <property type="nucleotide sequence ID" value="NZ_CP012357.1"/>
</dbReference>
<proteinExistence type="predicted"/>
<dbReference type="KEGG" id="sll:SLITO_v1c09150"/>
<dbReference type="Pfam" id="PF00226">
    <property type="entry name" value="DnaJ"/>
    <property type="match status" value="1"/>
</dbReference>
<evidence type="ECO:0000313" key="3">
    <source>
        <dbReference type="Proteomes" id="UP000067476"/>
    </source>
</evidence>
<dbReference type="InterPro" id="IPR001623">
    <property type="entry name" value="DnaJ_domain"/>
</dbReference>
<dbReference type="PATRIC" id="fig|216942.3.peg.931"/>
<dbReference type="Proteomes" id="UP000067476">
    <property type="component" value="Chromosome"/>
</dbReference>
<dbReference type="PROSITE" id="PS50076">
    <property type="entry name" value="DNAJ_2"/>
    <property type="match status" value="1"/>
</dbReference>
<evidence type="ECO:0000259" key="1">
    <source>
        <dbReference type="PROSITE" id="PS50076"/>
    </source>
</evidence>
<name>A0A0K1W2X2_9MOLU</name>
<reference evidence="2 3" key="1">
    <citation type="journal article" date="2015" name="Genome Announc.">
        <title>Complete Genome Sequence of Spiroplasma litorale TN-1T (DSM 21781), a Bacterium Isolated from a Green-Eyed Horsefly (Tabanus nigrovittatus).</title>
        <authorList>
            <person name="Lo W.S."/>
            <person name="Lai Y.C."/>
            <person name="Lien Y.W."/>
            <person name="Wang T.H."/>
            <person name="Kuo C.H."/>
        </authorList>
    </citation>
    <scope>NUCLEOTIDE SEQUENCE [LARGE SCALE GENOMIC DNA]</scope>
    <source>
        <strain evidence="2 3">TN-1</strain>
    </source>
</reference>
<dbReference type="AlphaFoldDB" id="A0A0K1W2X2"/>
<gene>
    <name evidence="2" type="ORF">SLITO_v1c09150</name>
</gene>
<organism evidence="2 3">
    <name type="scientific">Spiroplasma litorale</name>
    <dbReference type="NCBI Taxonomy" id="216942"/>
    <lineage>
        <taxon>Bacteria</taxon>
        <taxon>Bacillati</taxon>
        <taxon>Mycoplasmatota</taxon>
        <taxon>Mollicutes</taxon>
        <taxon>Entomoplasmatales</taxon>
        <taxon>Spiroplasmataceae</taxon>
        <taxon>Spiroplasma</taxon>
    </lineage>
</organism>
<keyword evidence="3" id="KW-1185">Reference proteome</keyword>